<gene>
    <name evidence="5" type="ORF">BE17_24050</name>
</gene>
<evidence type="ECO:0000256" key="3">
    <source>
        <dbReference type="RuleBase" id="RU000363"/>
    </source>
</evidence>
<dbReference type="InterPro" id="IPR020904">
    <property type="entry name" value="Sc_DH/Rdtase_CS"/>
</dbReference>
<evidence type="ECO:0000313" key="6">
    <source>
        <dbReference type="Proteomes" id="UP000075635"/>
    </source>
</evidence>
<dbReference type="GO" id="GO:0016020">
    <property type="term" value="C:membrane"/>
    <property type="evidence" value="ECO:0007669"/>
    <property type="project" value="TreeGrafter"/>
</dbReference>
<comment type="similarity">
    <text evidence="1 3">Belongs to the short-chain dehydrogenases/reductases (SDR) family.</text>
</comment>
<dbReference type="FunFam" id="3.40.50.720:FF:000084">
    <property type="entry name" value="Short-chain dehydrogenase reductase"/>
    <property type="match status" value="1"/>
</dbReference>
<evidence type="ECO:0000313" key="5">
    <source>
        <dbReference type="EMBL" id="KYF83944.1"/>
    </source>
</evidence>
<organism evidence="5 6">
    <name type="scientific">Sorangium cellulosum</name>
    <name type="common">Polyangium cellulosum</name>
    <dbReference type="NCBI Taxonomy" id="56"/>
    <lineage>
        <taxon>Bacteria</taxon>
        <taxon>Pseudomonadati</taxon>
        <taxon>Myxococcota</taxon>
        <taxon>Polyangia</taxon>
        <taxon>Polyangiales</taxon>
        <taxon>Polyangiaceae</taxon>
        <taxon>Sorangium</taxon>
    </lineage>
</organism>
<dbReference type="Gene3D" id="3.40.50.720">
    <property type="entry name" value="NAD(P)-binding Rossmann-like Domain"/>
    <property type="match status" value="1"/>
</dbReference>
<dbReference type="PRINTS" id="PR00080">
    <property type="entry name" value="SDRFAMILY"/>
</dbReference>
<dbReference type="PANTHER" id="PTHR44196">
    <property type="entry name" value="DEHYDROGENASE/REDUCTASE SDR FAMILY MEMBER 7B"/>
    <property type="match status" value="1"/>
</dbReference>
<sequence length="294" mass="31857">MRTNQKTLENKVAIVTGGASGIGRALGEELAHRGCEVVLADRQHSVAAEVAKGITDRGGRATAAELDVRSLPAFKAIGKDTLQRSGRIDYLFNNAGIVVGGEMASHVQEDWDDVIDVNLRGVLHGIQAVYPIMVKQGSGHIVNTASVAGLVAGFNEGAYTATKHAVVAVTKTLRVEAERYGVRASVLCPGTIRTPILTGGVYGRINVENVSKEAIMRMSERLRPMPPEELARRTLDAVARNEAIIVLPKWWKVFWYLDRLSPALSLKLASYRHKRTREEMLAAGAKPKSIDADA</sequence>
<feature type="domain" description="Ketoreductase" evidence="4">
    <location>
        <begin position="11"/>
        <end position="195"/>
    </location>
</feature>
<dbReference type="InterPro" id="IPR002347">
    <property type="entry name" value="SDR_fam"/>
</dbReference>
<evidence type="ECO:0000256" key="2">
    <source>
        <dbReference type="ARBA" id="ARBA00023002"/>
    </source>
</evidence>
<accession>A0A150RUP1</accession>
<evidence type="ECO:0000256" key="1">
    <source>
        <dbReference type="ARBA" id="ARBA00006484"/>
    </source>
</evidence>
<dbReference type="InterPro" id="IPR036291">
    <property type="entry name" value="NAD(P)-bd_dom_sf"/>
</dbReference>
<keyword evidence="2" id="KW-0560">Oxidoreductase</keyword>
<dbReference type="PRINTS" id="PR00081">
    <property type="entry name" value="GDHRDH"/>
</dbReference>
<dbReference type="SMART" id="SM00822">
    <property type="entry name" value="PKS_KR"/>
    <property type="match status" value="1"/>
</dbReference>
<dbReference type="PROSITE" id="PS00061">
    <property type="entry name" value="ADH_SHORT"/>
    <property type="match status" value="1"/>
</dbReference>
<comment type="caution">
    <text evidence="5">The sequence shown here is derived from an EMBL/GenBank/DDBJ whole genome shotgun (WGS) entry which is preliminary data.</text>
</comment>
<dbReference type="InterPro" id="IPR057326">
    <property type="entry name" value="KR_dom"/>
</dbReference>
<dbReference type="Proteomes" id="UP000075635">
    <property type="component" value="Unassembled WGS sequence"/>
</dbReference>
<dbReference type="EMBL" id="JEMB01002026">
    <property type="protein sequence ID" value="KYF83944.1"/>
    <property type="molecule type" value="Genomic_DNA"/>
</dbReference>
<dbReference type="SUPFAM" id="SSF51735">
    <property type="entry name" value="NAD(P)-binding Rossmann-fold domains"/>
    <property type="match status" value="1"/>
</dbReference>
<evidence type="ECO:0000259" key="4">
    <source>
        <dbReference type="SMART" id="SM00822"/>
    </source>
</evidence>
<dbReference type="GO" id="GO:0016491">
    <property type="term" value="F:oxidoreductase activity"/>
    <property type="evidence" value="ECO:0007669"/>
    <property type="project" value="UniProtKB-KW"/>
</dbReference>
<reference evidence="5 6" key="1">
    <citation type="submission" date="2014-02" db="EMBL/GenBank/DDBJ databases">
        <title>The small core and large imbalanced accessory genome model reveals a collaborative survival strategy of Sorangium cellulosum strains in nature.</title>
        <authorList>
            <person name="Han K."/>
            <person name="Peng R."/>
            <person name="Blom J."/>
            <person name="Li Y.-Z."/>
        </authorList>
    </citation>
    <scope>NUCLEOTIDE SEQUENCE [LARGE SCALE GENOMIC DNA]</scope>
    <source>
        <strain evidence="5 6">So0011-07</strain>
    </source>
</reference>
<dbReference type="CDD" id="cd05233">
    <property type="entry name" value="SDR_c"/>
    <property type="match status" value="1"/>
</dbReference>
<dbReference type="Pfam" id="PF00106">
    <property type="entry name" value="adh_short"/>
    <property type="match status" value="1"/>
</dbReference>
<dbReference type="PANTHER" id="PTHR44196:SF1">
    <property type="entry name" value="DEHYDROGENASE_REDUCTASE SDR FAMILY MEMBER 7B"/>
    <property type="match status" value="1"/>
</dbReference>
<dbReference type="AlphaFoldDB" id="A0A150RUP1"/>
<protein>
    <submittedName>
        <fullName evidence="5">Short-chain dehydrogenase</fullName>
    </submittedName>
</protein>
<proteinExistence type="inferred from homology"/>
<name>A0A150RUP1_SORCE</name>